<dbReference type="EMBL" id="LSRF01000058">
    <property type="protein sequence ID" value="KXP03660.1"/>
    <property type="molecule type" value="Genomic_DNA"/>
</dbReference>
<comment type="caution">
    <text evidence="1">The sequence shown here is derived from an EMBL/GenBank/DDBJ whole genome shotgun (WGS) entry which is preliminary data.</text>
</comment>
<sequence length="107" mass="11844">MSIYDLRSQKPSFTISQQEVNSARIKGVAFFGDYLYIVNDSDKGTTYSVTTMSDRKQVATSWSSRPVLQVSGWTMIGDAASCGRSGQPECTRTMVRNVNGAFPGPWY</sequence>
<accession>A0A137ZZN9</accession>
<organism evidence="1 2">
    <name type="scientific">Tsukamurella pseudospumae</name>
    <dbReference type="NCBI Taxonomy" id="239498"/>
    <lineage>
        <taxon>Bacteria</taxon>
        <taxon>Bacillati</taxon>
        <taxon>Actinomycetota</taxon>
        <taxon>Actinomycetes</taxon>
        <taxon>Mycobacteriales</taxon>
        <taxon>Tsukamurellaceae</taxon>
        <taxon>Tsukamurella</taxon>
    </lineage>
</organism>
<protein>
    <submittedName>
        <fullName evidence="1">Uncharacterized protein</fullName>
    </submittedName>
</protein>
<dbReference type="Proteomes" id="UP000070258">
    <property type="component" value="Unassembled WGS sequence"/>
</dbReference>
<dbReference type="AlphaFoldDB" id="A0A137ZZN9"/>
<evidence type="ECO:0000313" key="2">
    <source>
        <dbReference type="Proteomes" id="UP000070258"/>
    </source>
</evidence>
<proteinExistence type="predicted"/>
<reference evidence="2" key="1">
    <citation type="submission" date="2016-02" db="EMBL/GenBank/DDBJ databases">
        <authorList>
            <person name="Wen L."/>
            <person name="He K."/>
            <person name="Yang H."/>
        </authorList>
    </citation>
    <scope>NUCLEOTIDE SEQUENCE [LARGE SCALE GENOMIC DNA]</scope>
    <source>
        <strain evidence="2">JCM 15929</strain>
    </source>
</reference>
<evidence type="ECO:0000313" key="1">
    <source>
        <dbReference type="EMBL" id="KXP03660.1"/>
    </source>
</evidence>
<name>A0A137ZZN9_9ACTN</name>
<gene>
    <name evidence="1" type="ORF">AXK60_17820</name>
</gene>